<dbReference type="AlphaFoldDB" id="A0A6C0KHQ5"/>
<evidence type="ECO:0000313" key="2">
    <source>
        <dbReference type="EMBL" id="QHU17522.1"/>
    </source>
</evidence>
<feature type="region of interest" description="Disordered" evidence="1">
    <location>
        <begin position="45"/>
        <end position="105"/>
    </location>
</feature>
<accession>A0A6C0KHQ5</accession>
<evidence type="ECO:0000256" key="1">
    <source>
        <dbReference type="SAM" id="MobiDB-lite"/>
    </source>
</evidence>
<feature type="compositionally biased region" description="Low complexity" evidence="1">
    <location>
        <begin position="67"/>
        <end position="83"/>
    </location>
</feature>
<feature type="region of interest" description="Disordered" evidence="1">
    <location>
        <begin position="314"/>
        <end position="339"/>
    </location>
</feature>
<protein>
    <submittedName>
        <fullName evidence="2">Uncharacterized protein</fullName>
    </submittedName>
</protein>
<dbReference type="EMBL" id="MN740916">
    <property type="protein sequence ID" value="QHU17522.1"/>
    <property type="molecule type" value="Genomic_DNA"/>
</dbReference>
<name>A0A6C0KHQ5_9ZZZZ</name>
<feature type="compositionally biased region" description="Basic and acidic residues" evidence="1">
    <location>
        <begin position="185"/>
        <end position="204"/>
    </location>
</feature>
<feature type="region of interest" description="Disordered" evidence="1">
    <location>
        <begin position="185"/>
        <end position="278"/>
    </location>
</feature>
<reference evidence="2" key="1">
    <citation type="journal article" date="2020" name="Nature">
        <title>Giant virus diversity and host interactions through global metagenomics.</title>
        <authorList>
            <person name="Schulz F."/>
            <person name="Roux S."/>
            <person name="Paez-Espino D."/>
            <person name="Jungbluth S."/>
            <person name="Walsh D.A."/>
            <person name="Denef V.J."/>
            <person name="McMahon K.D."/>
            <person name="Konstantinidis K.T."/>
            <person name="Eloe-Fadrosh E.A."/>
            <person name="Kyrpides N.C."/>
            <person name="Woyke T."/>
        </authorList>
    </citation>
    <scope>NUCLEOTIDE SEQUENCE</scope>
    <source>
        <strain evidence="2">GVMAG-S-3300012919-55</strain>
    </source>
</reference>
<organism evidence="2">
    <name type="scientific">viral metagenome</name>
    <dbReference type="NCBI Taxonomy" id="1070528"/>
    <lineage>
        <taxon>unclassified sequences</taxon>
        <taxon>metagenomes</taxon>
        <taxon>organismal metagenomes</taxon>
    </lineage>
</organism>
<sequence length="426" mass="46661">MESTLRNAHRSLAKASLAQLAVVYDDVVKQHGVPKNGEEMLSMMTSEIFQDETDPDVIKTPEKPKKITAAPAAPRKRSPSTSSDDMSVESNASEKKRGRPKKVLSAEELAAKDAKAKAAAEKKAASESKKKEKMDAMKAEINSLVTQIEHGTGKSAAFKSLMSDAKTIGDLKEVMKMVKKEISIEKKAKKEAEKAESSDDDSVKKSRGRPKKVLSAEEQAAKDALAAEKAAKKQARAEKKAAAEKKKAQTAAAKAEKQSKKDNKDTITTSPTKEAEEWFTTNVQNIEVAAAAPAEEKPTVFVSVVKTEEEVAQQVEEGEIPDDVSAISEDSNAGEKSTQNTMEIGDYLFINPSDGVFDELEFCSLFKQKSSGKYYGTDEDNSVYEIIMDTSSGEPRFPEKINMDNIELVGSWDTDKNRIDFDDEEE</sequence>
<feature type="compositionally biased region" description="Basic and acidic residues" evidence="1">
    <location>
        <begin position="56"/>
        <end position="65"/>
    </location>
</feature>
<feature type="compositionally biased region" description="Basic and acidic residues" evidence="1">
    <location>
        <begin position="219"/>
        <end position="247"/>
    </location>
</feature>
<feature type="compositionally biased region" description="Polar residues" evidence="1">
    <location>
        <begin position="328"/>
        <end position="339"/>
    </location>
</feature>
<proteinExistence type="predicted"/>
<feature type="compositionally biased region" description="Basic and acidic residues" evidence="1">
    <location>
        <begin position="254"/>
        <end position="265"/>
    </location>
</feature>